<dbReference type="OrthoDB" id="201621at2759"/>
<dbReference type="InterPro" id="IPR004562">
    <property type="entry name" value="LipoylTrfase_LipoateP_Ligase"/>
</dbReference>
<sequence>MAFLTRSSSSSPSSSGRRPFSEAAASHASNKTQVYISRSADPLVNLSLEHRLLQVSHPTSTILILYVNRPCVVFGRNQNPWLETNLGALADGGIVSSGSSGSIVGGRRAGQGDGGGGASLDLVRRRSGGGTVFHDEGNVNFGVICPPDQFDRDRHAEMVVRALHRLGRRTTRVNQRHDIVMDLAADDEDSREGAGAGAEMGTAESKTFKISGSAYKLTRLRSLHHGTCLVRSPNLASISRLLRSPAEPFVMARGVDSVRSPVANADVDPEDLKHAVVDEFTAMYGRPDVFVDDVDVGGRGGDSALVGRVDAIVRGRGELASREWVYGQTPKFTFSTHPTDLDPRPRPELPFDTQFHFTCRHGIVEECTVDGVTDQAAIVGASVHDIDDWSDRLARSGLRSAEADGLGRWINGVLGTGFTRSHLKS</sequence>
<dbReference type="GO" id="GO:0009249">
    <property type="term" value="P:protein lipoylation"/>
    <property type="evidence" value="ECO:0007669"/>
    <property type="project" value="InterPro"/>
</dbReference>
<dbReference type="RefSeq" id="XP_035318182.1">
    <property type="nucleotide sequence ID" value="XM_035466634.1"/>
</dbReference>
<dbReference type="EMBL" id="JAANYQ010000023">
    <property type="protein sequence ID" value="KAF4119530.1"/>
    <property type="molecule type" value="Genomic_DNA"/>
</dbReference>
<comment type="caution">
    <text evidence="7">The sequence shown here is derived from an EMBL/GenBank/DDBJ whole genome shotgun (WGS) entry which is preliminary data.</text>
</comment>
<feature type="domain" description="BPL/LPL catalytic" evidence="6">
    <location>
        <begin position="57"/>
        <end position="288"/>
    </location>
</feature>
<dbReference type="PROSITE" id="PS51733">
    <property type="entry name" value="BPL_LPL_CATALYTIC"/>
    <property type="match status" value="1"/>
</dbReference>
<dbReference type="AlphaFoldDB" id="A0A9P4YP87"/>
<dbReference type="Gene3D" id="3.30.930.10">
    <property type="entry name" value="Bira Bifunctional Protein, Domain 2"/>
    <property type="match status" value="1"/>
</dbReference>
<dbReference type="GO" id="GO:0005739">
    <property type="term" value="C:mitochondrion"/>
    <property type="evidence" value="ECO:0007669"/>
    <property type="project" value="TreeGrafter"/>
</dbReference>
<evidence type="ECO:0000256" key="4">
    <source>
        <dbReference type="ARBA" id="ARBA00015925"/>
    </source>
</evidence>
<keyword evidence="8" id="KW-1185">Reference proteome</keyword>
<dbReference type="GeneID" id="55970888"/>
<comment type="similarity">
    <text evidence="3">Belongs to the LplA family.</text>
</comment>
<accession>A0A9P4YP87</accession>
<evidence type="ECO:0000313" key="7">
    <source>
        <dbReference type="EMBL" id="KAF4119530.1"/>
    </source>
</evidence>
<evidence type="ECO:0000256" key="1">
    <source>
        <dbReference type="ARBA" id="ARBA00003253"/>
    </source>
</evidence>
<proteinExistence type="inferred from homology"/>
<name>A0A9P4YP87_9HYPO</name>
<dbReference type="PANTHER" id="PTHR12561:SF3">
    <property type="entry name" value="LIPOYLTRANSFERASE 1, MITOCHONDRIAL"/>
    <property type="match status" value="1"/>
</dbReference>
<feature type="region of interest" description="Disordered" evidence="5">
    <location>
        <begin position="1"/>
        <end position="25"/>
    </location>
</feature>
<evidence type="ECO:0000256" key="5">
    <source>
        <dbReference type="SAM" id="MobiDB-lite"/>
    </source>
</evidence>
<dbReference type="Proteomes" id="UP000749293">
    <property type="component" value="Unassembled WGS sequence"/>
</dbReference>
<reference evidence="7" key="1">
    <citation type="submission" date="2020-03" db="EMBL/GenBank/DDBJ databases">
        <title>Site-based positive gene gene selection in Geosmithia morbida across the United States reveals a broad range of putative effectors and factors for local host and environmental adapation.</title>
        <authorList>
            <person name="Onufrak A."/>
            <person name="Murdoch R.W."/>
            <person name="Gazis R."/>
            <person name="Huff M."/>
            <person name="Staton M."/>
            <person name="Klingeman W."/>
            <person name="Hadziabdic D."/>
        </authorList>
    </citation>
    <scope>NUCLEOTIDE SEQUENCE</scope>
    <source>
        <strain evidence="7">1262</strain>
    </source>
</reference>
<comment type="function">
    <text evidence="1">Catalyzes both the ATP-dependent activation of exogenously supplied lipoate to lipoyl-AMP and the transfer of the activated lipoyl onto the lipoyl domains of lipoate-dependent enzymes.</text>
</comment>
<evidence type="ECO:0000256" key="3">
    <source>
        <dbReference type="ARBA" id="ARBA00008242"/>
    </source>
</evidence>
<dbReference type="SUPFAM" id="SSF55681">
    <property type="entry name" value="Class II aaRS and biotin synthetases"/>
    <property type="match status" value="1"/>
</dbReference>
<dbReference type="GO" id="GO:0017118">
    <property type="term" value="F:lipoyltransferase activity"/>
    <property type="evidence" value="ECO:0007669"/>
    <property type="project" value="TreeGrafter"/>
</dbReference>
<evidence type="ECO:0000313" key="8">
    <source>
        <dbReference type="Proteomes" id="UP000749293"/>
    </source>
</evidence>
<gene>
    <name evidence="7" type="ORF">GMORB2_4660</name>
</gene>
<evidence type="ECO:0000259" key="6">
    <source>
        <dbReference type="PROSITE" id="PS51733"/>
    </source>
</evidence>
<dbReference type="InterPro" id="IPR045864">
    <property type="entry name" value="aa-tRNA-synth_II/BPL/LPL"/>
</dbReference>
<dbReference type="InterPro" id="IPR004143">
    <property type="entry name" value="BPL_LPL_catalytic"/>
</dbReference>
<protein>
    <recommendedName>
        <fullName evidence="4">Putative lipoate-protein ligase A</fullName>
    </recommendedName>
</protein>
<dbReference type="PANTHER" id="PTHR12561">
    <property type="entry name" value="LIPOATE-PROTEIN LIGASE"/>
    <property type="match status" value="1"/>
</dbReference>
<dbReference type="Pfam" id="PF21948">
    <property type="entry name" value="LplA-B_cat"/>
    <property type="match status" value="1"/>
</dbReference>
<keyword evidence="7" id="KW-0436">Ligase</keyword>
<organism evidence="7 8">
    <name type="scientific">Geosmithia morbida</name>
    <dbReference type="NCBI Taxonomy" id="1094350"/>
    <lineage>
        <taxon>Eukaryota</taxon>
        <taxon>Fungi</taxon>
        <taxon>Dikarya</taxon>
        <taxon>Ascomycota</taxon>
        <taxon>Pezizomycotina</taxon>
        <taxon>Sordariomycetes</taxon>
        <taxon>Hypocreomycetidae</taxon>
        <taxon>Hypocreales</taxon>
        <taxon>Bionectriaceae</taxon>
        <taxon>Geosmithia</taxon>
    </lineage>
</organism>
<evidence type="ECO:0000256" key="2">
    <source>
        <dbReference type="ARBA" id="ARBA00005085"/>
    </source>
</evidence>
<dbReference type="GO" id="GO:0016874">
    <property type="term" value="F:ligase activity"/>
    <property type="evidence" value="ECO:0007669"/>
    <property type="project" value="UniProtKB-KW"/>
</dbReference>
<comment type="pathway">
    <text evidence="2">Protein modification; protein lipoylation via exogenous pathway; protein N(6)-(lipoyl)lysine from lipoate: step 2/2.</text>
</comment>